<feature type="region of interest" description="Disordered" evidence="1">
    <location>
        <begin position="245"/>
        <end position="266"/>
    </location>
</feature>
<feature type="compositionally biased region" description="Basic and acidic residues" evidence="1">
    <location>
        <begin position="248"/>
        <end position="257"/>
    </location>
</feature>
<evidence type="ECO:0000256" key="1">
    <source>
        <dbReference type="SAM" id="MobiDB-lite"/>
    </source>
</evidence>
<dbReference type="Proteomes" id="UP000565579">
    <property type="component" value="Unassembled WGS sequence"/>
</dbReference>
<protein>
    <submittedName>
        <fullName evidence="2">Uncharacterized protein</fullName>
    </submittedName>
</protein>
<accession>A0A7X0NVF8</accession>
<sequence length="429" mass="45833">MRRILVIVVLLVLAGCGSPVELPGFPEPARSVEEVARRLRPFELRGEHPYPAAGDVFQLCQGTFDPRAPAEPQGFPVLVAHLKTDPPVHARFMLMPGTEQAARLVAQAAQAARGCAGPASGTLGEGMDAETTVSAFGRDGWSGTQVITSGRAGSDTDDPFFYKPFTTGQLVVNKGAWVVDLGWNIRGGFGSPGADWAETGLKVSESVLAVADGAVTAPRAQDLMTRLVDALPDPGAYGERLKVWPRPFEPRQSREQGDGPPMSNDLSCGALSSREHLPEFLPSVERSLLGEVAVHELVSVAGDEQQAEQVRRAWLHDQAGSPAPDPCGYSDPGFAHSDETEAKRVAPSVTAFRHGEWAGEVERFAARHPKATAASGYRDSYAHVAVAVRKGAIAVYLRWQGPAGVDPEPVFERGESALKRTLDRLAPVA</sequence>
<evidence type="ECO:0000313" key="2">
    <source>
        <dbReference type="EMBL" id="MBB6550345.1"/>
    </source>
</evidence>
<keyword evidence="3" id="KW-1185">Reference proteome</keyword>
<organism evidence="2 3">
    <name type="scientific">Nonomuraea rubra</name>
    <dbReference type="NCBI Taxonomy" id="46180"/>
    <lineage>
        <taxon>Bacteria</taxon>
        <taxon>Bacillati</taxon>
        <taxon>Actinomycetota</taxon>
        <taxon>Actinomycetes</taxon>
        <taxon>Streptosporangiales</taxon>
        <taxon>Streptosporangiaceae</taxon>
        <taxon>Nonomuraea</taxon>
    </lineage>
</organism>
<dbReference type="EMBL" id="JACHMI010000001">
    <property type="protein sequence ID" value="MBB6550345.1"/>
    <property type="molecule type" value="Genomic_DNA"/>
</dbReference>
<dbReference type="AlphaFoldDB" id="A0A7X0NVF8"/>
<proteinExistence type="predicted"/>
<dbReference type="PROSITE" id="PS51257">
    <property type="entry name" value="PROKAR_LIPOPROTEIN"/>
    <property type="match status" value="1"/>
</dbReference>
<dbReference type="RefSeq" id="WP_185104634.1">
    <property type="nucleotide sequence ID" value="NZ_JACHMI010000001.1"/>
</dbReference>
<comment type="caution">
    <text evidence="2">The sequence shown here is derived from an EMBL/GenBank/DDBJ whole genome shotgun (WGS) entry which is preliminary data.</text>
</comment>
<gene>
    <name evidence="2" type="ORF">HD593_005140</name>
</gene>
<reference evidence="2 3" key="1">
    <citation type="submission" date="2020-08" db="EMBL/GenBank/DDBJ databases">
        <title>Sequencing the genomes of 1000 actinobacteria strains.</title>
        <authorList>
            <person name="Klenk H.-P."/>
        </authorList>
    </citation>
    <scope>NUCLEOTIDE SEQUENCE [LARGE SCALE GENOMIC DNA]</scope>
    <source>
        <strain evidence="2 3">DSM 43768</strain>
    </source>
</reference>
<name>A0A7X0NVF8_9ACTN</name>
<evidence type="ECO:0000313" key="3">
    <source>
        <dbReference type="Proteomes" id="UP000565579"/>
    </source>
</evidence>